<proteinExistence type="predicted"/>
<protein>
    <submittedName>
        <fullName evidence="1">Uncharacterized protein</fullName>
    </submittedName>
</protein>
<name>A0A8J7LEI7_9NOST</name>
<accession>A0A8J7LEI7</accession>
<gene>
    <name evidence="1" type="ORF">I8748_32310</name>
</gene>
<dbReference type="AlphaFoldDB" id="A0A8J7LEI7"/>
<evidence type="ECO:0000313" key="1">
    <source>
        <dbReference type="EMBL" id="MBH8566781.1"/>
    </source>
</evidence>
<dbReference type="Proteomes" id="UP000632766">
    <property type="component" value="Unassembled WGS sequence"/>
</dbReference>
<comment type="caution">
    <text evidence="1">The sequence shown here is derived from an EMBL/GenBank/DDBJ whole genome shotgun (WGS) entry which is preliminary data.</text>
</comment>
<evidence type="ECO:0000313" key="2">
    <source>
        <dbReference type="Proteomes" id="UP000632766"/>
    </source>
</evidence>
<organism evidence="1 2">
    <name type="scientific">Amazonocrinis nigriterrae CENA67</name>
    <dbReference type="NCBI Taxonomy" id="2794033"/>
    <lineage>
        <taxon>Bacteria</taxon>
        <taxon>Bacillati</taxon>
        <taxon>Cyanobacteriota</taxon>
        <taxon>Cyanophyceae</taxon>
        <taxon>Nostocales</taxon>
        <taxon>Nostocaceae</taxon>
        <taxon>Amazonocrinis</taxon>
        <taxon>Amazonocrinis nigriterrae</taxon>
    </lineage>
</organism>
<sequence>MRIAFLHTKLQKLANWKIQADKLVWDSPFTTVLGHLELCCCFSLDYARLHVNVVSVLEKLFWKKPIASGDSQLYACYGKVNANVLSGLEV</sequence>
<reference evidence="1 2" key="1">
    <citation type="journal article" date="2021" name="Int. J. Syst. Evol. Microbiol.">
        <title>Amazonocrinis nigriterrae gen. nov., sp. nov., Atlanticothrix silvestris gen. nov., sp. nov. and Dendronalium phyllosphericum gen. nov., sp. nov., nostocacean cyanobacteria from Brazilian environments.</title>
        <authorList>
            <person name="Alvarenga D.O."/>
            <person name="Andreote A.P.D."/>
            <person name="Branco L.H.Z."/>
            <person name="Delbaje E."/>
            <person name="Cruz R.B."/>
            <person name="Varani A.M."/>
            <person name="Fiore M.F."/>
        </authorList>
    </citation>
    <scope>NUCLEOTIDE SEQUENCE [LARGE SCALE GENOMIC DNA]</scope>
    <source>
        <strain evidence="1 2">CENA67</strain>
    </source>
</reference>
<dbReference type="RefSeq" id="WP_198128513.1">
    <property type="nucleotide sequence ID" value="NZ_JAECZC010000102.1"/>
</dbReference>
<keyword evidence="2" id="KW-1185">Reference proteome</keyword>
<dbReference type="EMBL" id="JAECZC010000102">
    <property type="protein sequence ID" value="MBH8566781.1"/>
    <property type="molecule type" value="Genomic_DNA"/>
</dbReference>